<evidence type="ECO:0000313" key="2">
    <source>
        <dbReference type="Proteomes" id="UP000831701"/>
    </source>
</evidence>
<gene>
    <name evidence="1" type="ORF">L3Q82_009460</name>
</gene>
<proteinExistence type="predicted"/>
<dbReference type="EMBL" id="CM041540">
    <property type="protein sequence ID" value="KAI3366799.1"/>
    <property type="molecule type" value="Genomic_DNA"/>
</dbReference>
<accession>A0ACB8WG76</accession>
<comment type="caution">
    <text evidence="1">The sequence shown here is derived from an EMBL/GenBank/DDBJ whole genome shotgun (WGS) entry which is preliminary data.</text>
</comment>
<organism evidence="1 2">
    <name type="scientific">Scortum barcoo</name>
    <name type="common">barcoo grunter</name>
    <dbReference type="NCBI Taxonomy" id="214431"/>
    <lineage>
        <taxon>Eukaryota</taxon>
        <taxon>Metazoa</taxon>
        <taxon>Chordata</taxon>
        <taxon>Craniata</taxon>
        <taxon>Vertebrata</taxon>
        <taxon>Euteleostomi</taxon>
        <taxon>Actinopterygii</taxon>
        <taxon>Neopterygii</taxon>
        <taxon>Teleostei</taxon>
        <taxon>Neoteleostei</taxon>
        <taxon>Acanthomorphata</taxon>
        <taxon>Eupercaria</taxon>
        <taxon>Centrarchiformes</taxon>
        <taxon>Terapontoidei</taxon>
        <taxon>Terapontidae</taxon>
        <taxon>Scortum</taxon>
    </lineage>
</organism>
<reference evidence="1" key="1">
    <citation type="submission" date="2022-04" db="EMBL/GenBank/DDBJ databases">
        <title>Jade perch genome.</title>
        <authorList>
            <person name="Chao B."/>
        </authorList>
    </citation>
    <scope>NUCLEOTIDE SEQUENCE</scope>
    <source>
        <strain evidence="1">CB-2022</strain>
    </source>
</reference>
<name>A0ACB8WG76_9TELE</name>
<protein>
    <submittedName>
        <fullName evidence="1">Uncharacterized protein</fullName>
    </submittedName>
</protein>
<dbReference type="Proteomes" id="UP000831701">
    <property type="component" value="Chromosome 10"/>
</dbReference>
<keyword evidence="2" id="KW-1185">Reference proteome</keyword>
<sequence length="111" mass="12396">MPETWLDNNNIPDAGSGASGALLFSGRRQDCSLRETQRWRFGSVIHIYNAWCTAMNIMVYTGPEHRHTTGLRVLSPALFTLFTSDCSAIHSTNTIVKFADDTTIVWPHIGQ</sequence>
<evidence type="ECO:0000313" key="1">
    <source>
        <dbReference type="EMBL" id="KAI3366799.1"/>
    </source>
</evidence>